<gene>
    <name evidence="2" type="ORF">GNZ13_10625</name>
</gene>
<proteinExistence type="predicted"/>
<name>A0A972NMM5_9BURK</name>
<keyword evidence="1" id="KW-0472">Membrane</keyword>
<keyword evidence="1" id="KW-0812">Transmembrane</keyword>
<evidence type="ECO:0000313" key="3">
    <source>
        <dbReference type="Proteomes" id="UP000655523"/>
    </source>
</evidence>
<evidence type="ECO:0000256" key="1">
    <source>
        <dbReference type="SAM" id="Phobius"/>
    </source>
</evidence>
<reference evidence="2 3" key="1">
    <citation type="submission" date="2019-11" db="EMBL/GenBank/DDBJ databases">
        <title>Metabolism of dissolved organic matter in forest soils.</title>
        <authorList>
            <person name="Cyle K.T."/>
            <person name="Wilhelm R.C."/>
            <person name="Martinez C.E."/>
        </authorList>
    </citation>
    <scope>NUCLEOTIDE SEQUENCE [LARGE SCALE GENOMIC DNA]</scope>
    <source>
        <strain evidence="2 3">5N</strain>
    </source>
</reference>
<protein>
    <submittedName>
        <fullName evidence="2">Uncharacterized protein</fullName>
    </submittedName>
</protein>
<accession>A0A972NMM5</accession>
<organism evidence="2 3">
    <name type="scientific">Paraburkholderia elongata</name>
    <dbReference type="NCBI Taxonomy" id="2675747"/>
    <lineage>
        <taxon>Bacteria</taxon>
        <taxon>Pseudomonadati</taxon>
        <taxon>Pseudomonadota</taxon>
        <taxon>Betaproteobacteria</taxon>
        <taxon>Burkholderiales</taxon>
        <taxon>Burkholderiaceae</taxon>
        <taxon>Paraburkholderia</taxon>
    </lineage>
</organism>
<sequence>MKRFKKFLEVTLVFLVVLWTGCLDAQQRGAGSQAASGAPNPYVAPFGVPLAPPIYLVNFLLLYFANPEIAAYMPAYRVPLPQEVYDCLFTAVENSYSCPYDEMAQYFAAQAVASGGSQNKDASWPPSCQTNPRWANLAPPQYRQPDQINQPLGRKNADKIAQLLGVDQGMILTDEEYACMIGTPPRDVAQEIIFACSLDLTNSTGNTDLPLSSYGLYLSEGDVRSNCAPNAPCLEFNALFAGPLESIAARCGFADKLARLFTQTPMLEFIGEGHDCQKKWMPSCIAEAACPGNGGQSNNSCAPSLKVAQ</sequence>
<dbReference type="AlphaFoldDB" id="A0A972NMM5"/>
<dbReference type="PROSITE" id="PS51257">
    <property type="entry name" value="PROKAR_LIPOPROTEIN"/>
    <property type="match status" value="1"/>
</dbReference>
<dbReference type="RefSeq" id="WP_172163324.1">
    <property type="nucleotide sequence ID" value="NZ_WOEZ01000049.1"/>
</dbReference>
<dbReference type="EMBL" id="WOEZ01000049">
    <property type="protein sequence ID" value="NPT55054.1"/>
    <property type="molecule type" value="Genomic_DNA"/>
</dbReference>
<keyword evidence="3" id="KW-1185">Reference proteome</keyword>
<comment type="caution">
    <text evidence="2">The sequence shown here is derived from an EMBL/GenBank/DDBJ whole genome shotgun (WGS) entry which is preliminary data.</text>
</comment>
<evidence type="ECO:0000313" key="2">
    <source>
        <dbReference type="EMBL" id="NPT55054.1"/>
    </source>
</evidence>
<keyword evidence="1" id="KW-1133">Transmembrane helix</keyword>
<feature type="transmembrane region" description="Helical" evidence="1">
    <location>
        <begin position="47"/>
        <end position="65"/>
    </location>
</feature>
<dbReference type="Proteomes" id="UP000655523">
    <property type="component" value="Unassembled WGS sequence"/>
</dbReference>